<keyword evidence="2" id="KW-0812">Transmembrane</keyword>
<feature type="compositionally biased region" description="Low complexity" evidence="1">
    <location>
        <begin position="232"/>
        <end position="242"/>
    </location>
</feature>
<name>A0A8W7PMM6_ANOCL</name>
<organism evidence="3">
    <name type="scientific">Anopheles coluzzii</name>
    <name type="common">African malaria mosquito</name>
    <dbReference type="NCBI Taxonomy" id="1518534"/>
    <lineage>
        <taxon>Eukaryota</taxon>
        <taxon>Metazoa</taxon>
        <taxon>Ecdysozoa</taxon>
        <taxon>Arthropoda</taxon>
        <taxon>Hexapoda</taxon>
        <taxon>Insecta</taxon>
        <taxon>Pterygota</taxon>
        <taxon>Neoptera</taxon>
        <taxon>Endopterygota</taxon>
        <taxon>Diptera</taxon>
        <taxon>Nematocera</taxon>
        <taxon>Culicoidea</taxon>
        <taxon>Culicidae</taxon>
        <taxon>Anophelinae</taxon>
        <taxon>Anopheles</taxon>
    </lineage>
</organism>
<keyword evidence="2" id="KW-1133">Transmembrane helix</keyword>
<reference evidence="3" key="1">
    <citation type="submission" date="2022-08" db="UniProtKB">
        <authorList>
            <consortium name="EnsemblMetazoa"/>
        </authorList>
    </citation>
    <scope>IDENTIFICATION</scope>
</reference>
<dbReference type="Proteomes" id="UP000075882">
    <property type="component" value="Unassembled WGS sequence"/>
</dbReference>
<feature type="transmembrane region" description="Helical" evidence="2">
    <location>
        <begin position="30"/>
        <end position="51"/>
    </location>
</feature>
<proteinExistence type="predicted"/>
<evidence type="ECO:0000313" key="3">
    <source>
        <dbReference type="EnsemblMetazoa" id="ACOM034123-PA.1"/>
    </source>
</evidence>
<dbReference type="EnsemblMetazoa" id="ACOM034123-RA">
    <property type="protein sequence ID" value="ACOM034123-PA.1"/>
    <property type="gene ID" value="ACOM034123"/>
</dbReference>
<sequence length="251" mass="25832">MLSIGFSVADSNALPSSPGETVYTGTSGRLVVGVVVVVVVVVAGGLATGLSTKLPPDCWGREGGRGVVSTVLVVVIGQQTPGTNRLLKQTSDSTVDVARVGSSVLDDTITSDAEVTALTVSCSPPPVPTRLISGSNDLVMFCPRTVFVRVSSASGTVSFVPGSTCVMALASCPLGIRNWATVTRVGVDGSLHGFVCLLRGGQTSAAGHHTVAMFCKTRYDECPTSLSQISWSLGSSSSTNGSERNNFTYNL</sequence>
<keyword evidence="2" id="KW-0472">Membrane</keyword>
<evidence type="ECO:0000256" key="2">
    <source>
        <dbReference type="SAM" id="Phobius"/>
    </source>
</evidence>
<feature type="region of interest" description="Disordered" evidence="1">
    <location>
        <begin position="232"/>
        <end position="251"/>
    </location>
</feature>
<protein>
    <submittedName>
        <fullName evidence="3">Uncharacterized protein</fullName>
    </submittedName>
</protein>
<evidence type="ECO:0000256" key="1">
    <source>
        <dbReference type="SAM" id="MobiDB-lite"/>
    </source>
</evidence>
<accession>A0A8W7PMM6</accession>
<dbReference type="AlphaFoldDB" id="A0A8W7PMM6"/>